<feature type="region of interest" description="Disordered" evidence="1">
    <location>
        <begin position="230"/>
        <end position="256"/>
    </location>
</feature>
<feature type="non-terminal residue" evidence="2">
    <location>
        <position position="256"/>
    </location>
</feature>
<dbReference type="AlphaFoldDB" id="X0W4P7"/>
<comment type="caution">
    <text evidence="2">The sequence shown here is derived from an EMBL/GenBank/DDBJ whole genome shotgun (WGS) entry which is preliminary data.</text>
</comment>
<feature type="region of interest" description="Disordered" evidence="1">
    <location>
        <begin position="1"/>
        <end position="23"/>
    </location>
</feature>
<sequence length="256" mass="28525">EKQMAAKFDQINKEDQKLHDDAQQKAIEAGEKTFRVGETEFSVDSQYKSNAQEFGGYGTYVPRLDGTAEVIINKAVAFEDGMVNTAAHEVLHYALRETLKSTVAQKKTGTALLDFVDSLEATENINNEFKTRLKQYKDDAQIKEGDTQEEVLTLLSEAMLDGKLKFNETMSTKLLDFGRRLLSSMGFASVKFNTGKDVFNFIKDYNRSINKGKLDKGLAGSLKKGIKGKLTDSTIKDQPKKKQSAKPSLTTNKVDT</sequence>
<feature type="compositionally biased region" description="Polar residues" evidence="1">
    <location>
        <begin position="245"/>
        <end position="256"/>
    </location>
</feature>
<name>X0W4P7_9ZZZZ</name>
<evidence type="ECO:0000256" key="1">
    <source>
        <dbReference type="SAM" id="MobiDB-lite"/>
    </source>
</evidence>
<evidence type="ECO:0000313" key="2">
    <source>
        <dbReference type="EMBL" id="GAG25849.1"/>
    </source>
</evidence>
<gene>
    <name evidence="2" type="ORF">S01H1_59228</name>
</gene>
<accession>X0W4P7</accession>
<reference evidence="2" key="1">
    <citation type="journal article" date="2014" name="Front. Microbiol.">
        <title>High frequency of phylogenetically diverse reductive dehalogenase-homologous genes in deep subseafloor sedimentary metagenomes.</title>
        <authorList>
            <person name="Kawai M."/>
            <person name="Futagami T."/>
            <person name="Toyoda A."/>
            <person name="Takaki Y."/>
            <person name="Nishi S."/>
            <person name="Hori S."/>
            <person name="Arai W."/>
            <person name="Tsubouchi T."/>
            <person name="Morono Y."/>
            <person name="Uchiyama I."/>
            <person name="Ito T."/>
            <person name="Fujiyama A."/>
            <person name="Inagaki F."/>
            <person name="Takami H."/>
        </authorList>
    </citation>
    <scope>NUCLEOTIDE SEQUENCE</scope>
    <source>
        <strain evidence="2">Expedition CK06-06</strain>
    </source>
</reference>
<protein>
    <submittedName>
        <fullName evidence="2">Uncharacterized protein</fullName>
    </submittedName>
</protein>
<dbReference type="EMBL" id="BARS01038730">
    <property type="protein sequence ID" value="GAG25849.1"/>
    <property type="molecule type" value="Genomic_DNA"/>
</dbReference>
<feature type="non-terminal residue" evidence="2">
    <location>
        <position position="1"/>
    </location>
</feature>
<organism evidence="2">
    <name type="scientific">marine sediment metagenome</name>
    <dbReference type="NCBI Taxonomy" id="412755"/>
    <lineage>
        <taxon>unclassified sequences</taxon>
        <taxon>metagenomes</taxon>
        <taxon>ecological metagenomes</taxon>
    </lineage>
</organism>
<proteinExistence type="predicted"/>